<dbReference type="Proteomes" id="UP000015105">
    <property type="component" value="Chromosome 7D"/>
</dbReference>
<organism evidence="3 4">
    <name type="scientific">Aegilops tauschii subsp. strangulata</name>
    <name type="common">Goatgrass</name>
    <dbReference type="NCBI Taxonomy" id="200361"/>
    <lineage>
        <taxon>Eukaryota</taxon>
        <taxon>Viridiplantae</taxon>
        <taxon>Streptophyta</taxon>
        <taxon>Embryophyta</taxon>
        <taxon>Tracheophyta</taxon>
        <taxon>Spermatophyta</taxon>
        <taxon>Magnoliopsida</taxon>
        <taxon>Liliopsida</taxon>
        <taxon>Poales</taxon>
        <taxon>Poaceae</taxon>
        <taxon>BOP clade</taxon>
        <taxon>Pooideae</taxon>
        <taxon>Triticodae</taxon>
        <taxon>Triticeae</taxon>
        <taxon>Triticinae</taxon>
        <taxon>Aegilops</taxon>
    </lineage>
</organism>
<accession>A0A453RHI9</accession>
<keyword evidence="2" id="KW-0812">Transmembrane</keyword>
<reference evidence="3" key="5">
    <citation type="journal article" date="2021" name="G3 (Bethesda)">
        <title>Aegilops tauschii genome assembly Aet v5.0 features greater sequence contiguity and improved annotation.</title>
        <authorList>
            <person name="Wang L."/>
            <person name="Zhu T."/>
            <person name="Rodriguez J.C."/>
            <person name="Deal K.R."/>
            <person name="Dubcovsky J."/>
            <person name="McGuire P.E."/>
            <person name="Lux T."/>
            <person name="Spannagl M."/>
            <person name="Mayer K.F.X."/>
            <person name="Baldrich P."/>
            <person name="Meyers B.C."/>
            <person name="Huo N."/>
            <person name="Gu Y.Q."/>
            <person name="Zhou H."/>
            <person name="Devos K.M."/>
            <person name="Bennetzen J.L."/>
            <person name="Unver T."/>
            <person name="Budak H."/>
            <person name="Gulick P.J."/>
            <person name="Galiba G."/>
            <person name="Kalapos B."/>
            <person name="Nelson D.R."/>
            <person name="Li P."/>
            <person name="You F.M."/>
            <person name="Luo M.C."/>
            <person name="Dvorak J."/>
        </authorList>
    </citation>
    <scope>NUCLEOTIDE SEQUENCE [LARGE SCALE GENOMIC DNA]</scope>
    <source>
        <strain evidence="3">cv. AL8/78</strain>
    </source>
</reference>
<keyword evidence="2" id="KW-0472">Membrane</keyword>
<feature type="transmembrane region" description="Helical" evidence="2">
    <location>
        <begin position="21"/>
        <end position="40"/>
    </location>
</feature>
<proteinExistence type="predicted"/>
<dbReference type="EnsemblPlants" id="AET7Gv20583600.5">
    <property type="protein sequence ID" value="AET7Gv20583600.5"/>
    <property type="gene ID" value="AET7Gv20583600"/>
</dbReference>
<reference evidence="4" key="2">
    <citation type="journal article" date="2017" name="Nat. Plants">
        <title>The Aegilops tauschii genome reveals multiple impacts of transposons.</title>
        <authorList>
            <person name="Zhao G."/>
            <person name="Zou C."/>
            <person name="Li K."/>
            <person name="Wang K."/>
            <person name="Li T."/>
            <person name="Gao L."/>
            <person name="Zhang X."/>
            <person name="Wang H."/>
            <person name="Yang Z."/>
            <person name="Liu X."/>
            <person name="Jiang W."/>
            <person name="Mao L."/>
            <person name="Kong X."/>
            <person name="Jiao Y."/>
            <person name="Jia J."/>
        </authorList>
    </citation>
    <scope>NUCLEOTIDE SEQUENCE [LARGE SCALE GENOMIC DNA]</scope>
    <source>
        <strain evidence="4">cv. AL8/78</strain>
    </source>
</reference>
<protein>
    <submittedName>
        <fullName evidence="3">Uncharacterized protein</fullName>
    </submittedName>
</protein>
<name>A0A453RHI9_AEGTS</name>
<evidence type="ECO:0000256" key="1">
    <source>
        <dbReference type="SAM" id="MobiDB-lite"/>
    </source>
</evidence>
<reference evidence="3" key="3">
    <citation type="journal article" date="2017" name="Nature">
        <title>Genome sequence of the progenitor of the wheat D genome Aegilops tauschii.</title>
        <authorList>
            <person name="Luo M.C."/>
            <person name="Gu Y.Q."/>
            <person name="Puiu D."/>
            <person name="Wang H."/>
            <person name="Twardziok S.O."/>
            <person name="Deal K.R."/>
            <person name="Huo N."/>
            <person name="Zhu T."/>
            <person name="Wang L."/>
            <person name="Wang Y."/>
            <person name="McGuire P.E."/>
            <person name="Liu S."/>
            <person name="Long H."/>
            <person name="Ramasamy R.K."/>
            <person name="Rodriguez J.C."/>
            <person name="Van S.L."/>
            <person name="Yuan L."/>
            <person name="Wang Z."/>
            <person name="Xia Z."/>
            <person name="Xiao L."/>
            <person name="Anderson O.D."/>
            <person name="Ouyang S."/>
            <person name="Liang Y."/>
            <person name="Zimin A.V."/>
            <person name="Pertea G."/>
            <person name="Qi P."/>
            <person name="Bennetzen J.L."/>
            <person name="Dai X."/>
            <person name="Dawson M.W."/>
            <person name="Muller H.G."/>
            <person name="Kugler K."/>
            <person name="Rivarola-Duarte L."/>
            <person name="Spannagl M."/>
            <person name="Mayer K.F.X."/>
            <person name="Lu F.H."/>
            <person name="Bevan M.W."/>
            <person name="Leroy P."/>
            <person name="Li P."/>
            <person name="You F.M."/>
            <person name="Sun Q."/>
            <person name="Liu Z."/>
            <person name="Lyons E."/>
            <person name="Wicker T."/>
            <person name="Salzberg S.L."/>
            <person name="Devos K.M."/>
            <person name="Dvorak J."/>
        </authorList>
    </citation>
    <scope>NUCLEOTIDE SEQUENCE [LARGE SCALE GENOMIC DNA]</scope>
    <source>
        <strain evidence="3">cv. AL8/78</strain>
    </source>
</reference>
<dbReference type="Gramene" id="AET7Gv20583600.5">
    <property type="protein sequence ID" value="AET7Gv20583600.5"/>
    <property type="gene ID" value="AET7Gv20583600"/>
</dbReference>
<reference evidence="3" key="4">
    <citation type="submission" date="2019-03" db="UniProtKB">
        <authorList>
            <consortium name="EnsemblPlants"/>
        </authorList>
    </citation>
    <scope>IDENTIFICATION</scope>
</reference>
<evidence type="ECO:0000313" key="3">
    <source>
        <dbReference type="EnsemblPlants" id="AET7Gv20583600.5"/>
    </source>
</evidence>
<keyword evidence="2" id="KW-1133">Transmembrane helix</keyword>
<sequence>MMRAEGKATRSANRSSPWKSSYVAYGLLLGSLLVLLYLMVSTQFSYSQKALLDPAAIDSAGTIPAKHRRSHPGQDDASRGMEEFSRDEEEEEKAKAHTEPSTPRRQEKQDESEQQWAGRNSIEEQLGAISVYYYCCCCSISNHRVIRFF</sequence>
<feature type="region of interest" description="Disordered" evidence="1">
    <location>
        <begin position="61"/>
        <end position="117"/>
    </location>
</feature>
<dbReference type="AlphaFoldDB" id="A0A453RHI9"/>
<keyword evidence="4" id="KW-1185">Reference proteome</keyword>
<evidence type="ECO:0000313" key="4">
    <source>
        <dbReference type="Proteomes" id="UP000015105"/>
    </source>
</evidence>
<evidence type="ECO:0000256" key="2">
    <source>
        <dbReference type="SAM" id="Phobius"/>
    </source>
</evidence>
<feature type="compositionally biased region" description="Basic and acidic residues" evidence="1">
    <location>
        <begin position="72"/>
        <end position="84"/>
    </location>
</feature>
<feature type="compositionally biased region" description="Basic and acidic residues" evidence="1">
    <location>
        <begin position="92"/>
        <end position="111"/>
    </location>
</feature>
<reference evidence="4" key="1">
    <citation type="journal article" date="2014" name="Science">
        <title>Ancient hybridizations among the ancestral genomes of bread wheat.</title>
        <authorList>
            <consortium name="International Wheat Genome Sequencing Consortium,"/>
            <person name="Marcussen T."/>
            <person name="Sandve S.R."/>
            <person name="Heier L."/>
            <person name="Spannagl M."/>
            <person name="Pfeifer M."/>
            <person name="Jakobsen K.S."/>
            <person name="Wulff B.B."/>
            <person name="Steuernagel B."/>
            <person name="Mayer K.F."/>
            <person name="Olsen O.A."/>
        </authorList>
    </citation>
    <scope>NUCLEOTIDE SEQUENCE [LARGE SCALE GENOMIC DNA]</scope>
    <source>
        <strain evidence="4">cv. AL8/78</strain>
    </source>
</reference>